<dbReference type="InterPro" id="IPR005511">
    <property type="entry name" value="SMP-30"/>
</dbReference>
<keyword evidence="4" id="KW-1185">Reference proteome</keyword>
<keyword evidence="3" id="KW-0378">Hydrolase</keyword>
<dbReference type="EC" id="3.1.1.99" evidence="3"/>
<protein>
    <submittedName>
        <fullName evidence="3">SMP-30/gluconolactonase/LRE family protein</fullName>
        <ecNumber evidence="3">3.1.1.99</ecNumber>
    </submittedName>
</protein>
<accession>A0ABU8WTT6</accession>
<dbReference type="Gene3D" id="2.120.10.30">
    <property type="entry name" value="TolB, C-terminal domain"/>
    <property type="match status" value="1"/>
</dbReference>
<reference evidence="3 4" key="1">
    <citation type="submission" date="2024-03" db="EMBL/GenBank/DDBJ databases">
        <title>Novel species of the genus Variovorax.</title>
        <authorList>
            <person name="Liu Q."/>
            <person name="Xin Y.-H."/>
        </authorList>
    </citation>
    <scope>NUCLEOTIDE SEQUENCE [LARGE SCALE GENOMIC DNA]</scope>
    <source>
        <strain evidence="3 4">KACC 18900</strain>
    </source>
</reference>
<comment type="caution">
    <text evidence="3">The sequence shown here is derived from an EMBL/GenBank/DDBJ whole genome shotgun (WGS) entry which is preliminary data.</text>
</comment>
<evidence type="ECO:0000256" key="1">
    <source>
        <dbReference type="ARBA" id="ARBA00008853"/>
    </source>
</evidence>
<dbReference type="PANTHER" id="PTHR10907">
    <property type="entry name" value="REGUCALCIN"/>
    <property type="match status" value="1"/>
</dbReference>
<proteinExistence type="inferred from homology"/>
<comment type="similarity">
    <text evidence="1">Belongs to the SMP-30/CGR1 family.</text>
</comment>
<name>A0ABU8WTT6_9BURK</name>
<sequence length="290" mass="31481">MIDYTVISAHRDRLGEVPVWCERTASLWWIDVIQSALHHLDTTTGKVTTVTTTGGRIGSIALREQGGLLLANAEGIDFFDPASGTQQPFTGYGRLGPSQRFNDGRVDRQGRFWVGTMHEEFLPQGTLFRVDTDGTLTEIFGDIIVPNGIAFSPDSRTLYFADTRRFTMWSFDFDAANGTVSNRTVFSETKGKPGRPDGSAVDSEGFIWNAEYAGGQVVRYAPDGRIDRTIALPLSHPTSVCFGGPDLETLFITSGSYTLNPEQLAAEPLAGAVIAIHAGVKGLPESRFGG</sequence>
<feature type="domain" description="SMP-30/Gluconolactonase/LRE-like region" evidence="2">
    <location>
        <begin position="14"/>
        <end position="255"/>
    </location>
</feature>
<organism evidence="3 4">
    <name type="scientific">Variovorax rhizosphaerae</name>
    <dbReference type="NCBI Taxonomy" id="1836200"/>
    <lineage>
        <taxon>Bacteria</taxon>
        <taxon>Pseudomonadati</taxon>
        <taxon>Pseudomonadota</taxon>
        <taxon>Betaproteobacteria</taxon>
        <taxon>Burkholderiales</taxon>
        <taxon>Comamonadaceae</taxon>
        <taxon>Variovorax</taxon>
    </lineage>
</organism>
<dbReference type="PRINTS" id="PR01790">
    <property type="entry name" value="SMP30FAMILY"/>
</dbReference>
<dbReference type="PANTHER" id="PTHR10907:SF47">
    <property type="entry name" value="REGUCALCIN"/>
    <property type="match status" value="1"/>
</dbReference>
<evidence type="ECO:0000313" key="4">
    <source>
        <dbReference type="Proteomes" id="UP001385892"/>
    </source>
</evidence>
<dbReference type="SUPFAM" id="SSF63829">
    <property type="entry name" value="Calcium-dependent phosphotriesterase"/>
    <property type="match status" value="1"/>
</dbReference>
<evidence type="ECO:0000259" key="2">
    <source>
        <dbReference type="Pfam" id="PF08450"/>
    </source>
</evidence>
<dbReference type="InterPro" id="IPR013658">
    <property type="entry name" value="SGL"/>
</dbReference>
<dbReference type="InterPro" id="IPR011042">
    <property type="entry name" value="6-blade_b-propeller_TolB-like"/>
</dbReference>
<dbReference type="EMBL" id="JBBKZT010000017">
    <property type="protein sequence ID" value="MEJ8850769.1"/>
    <property type="molecule type" value="Genomic_DNA"/>
</dbReference>
<evidence type="ECO:0000313" key="3">
    <source>
        <dbReference type="EMBL" id="MEJ8850769.1"/>
    </source>
</evidence>
<dbReference type="Proteomes" id="UP001385892">
    <property type="component" value="Unassembled WGS sequence"/>
</dbReference>
<dbReference type="Pfam" id="PF08450">
    <property type="entry name" value="SGL"/>
    <property type="match status" value="1"/>
</dbReference>
<dbReference type="RefSeq" id="WP_340346214.1">
    <property type="nucleotide sequence ID" value="NZ_JBBKZT010000017.1"/>
</dbReference>
<gene>
    <name evidence="3" type="ORF">WKW82_29300</name>
</gene>
<dbReference type="GO" id="GO:0016787">
    <property type="term" value="F:hydrolase activity"/>
    <property type="evidence" value="ECO:0007669"/>
    <property type="project" value="UniProtKB-KW"/>
</dbReference>